<organism evidence="1 2">
    <name type="scientific">Mucilaginibacter straminoryzae</name>
    <dbReference type="NCBI Taxonomy" id="2932774"/>
    <lineage>
        <taxon>Bacteria</taxon>
        <taxon>Pseudomonadati</taxon>
        <taxon>Bacteroidota</taxon>
        <taxon>Sphingobacteriia</taxon>
        <taxon>Sphingobacteriales</taxon>
        <taxon>Sphingobacteriaceae</taxon>
        <taxon>Mucilaginibacter</taxon>
    </lineage>
</organism>
<reference evidence="1" key="1">
    <citation type="submission" date="2022-04" db="EMBL/GenBank/DDBJ databases">
        <title>Mucilaginibacter sp. RS28 isolated from freshwater.</title>
        <authorList>
            <person name="Ko S.-R."/>
        </authorList>
    </citation>
    <scope>NUCLEOTIDE SEQUENCE</scope>
    <source>
        <strain evidence="1">RS28</strain>
    </source>
</reference>
<proteinExistence type="predicted"/>
<dbReference type="Proteomes" id="UP001139450">
    <property type="component" value="Unassembled WGS sequence"/>
</dbReference>
<dbReference type="AlphaFoldDB" id="A0A9X2BF36"/>
<name>A0A9X2BF36_9SPHI</name>
<sequence>MNLAKILFHPATNLPINPLPNKSFREHLKELFSRYVDLIEASTDFSKLSRLPSSFDVSIDHFRTLVNGIIETVNLYYKGNPAAAFEKLAITLTTSKVAEILWKDGTLPAKTNFFRLRRKNGNYPLNKSDLFHIPFEQRGRVRTQRYSIPGLPSLYLSNCIYVAWEEMLRPDFADIQAVRLQNVRALKFLDLTTDDYNLHSLEEVMEFSARDIFRKIFTWPLIAACSFRISDLEASFKPEYIIPQLLLQWTAKMDLDGIKYSSTHIQKHERQHTGSLYNMVLPVRTFDLDRGYCPKLCKLFNCTQVLPMQLHQFATTTGAFYGQETISSKVNKDIYSLELIHGKEEPYWHTSFGRLEYALQDLPLEGILERKRTQGELKIQQKNVITIPKGSLDY</sequence>
<protein>
    <submittedName>
        <fullName evidence="1">RES domain-containing protein</fullName>
    </submittedName>
</protein>
<dbReference type="RefSeq" id="WP_245133355.1">
    <property type="nucleotide sequence ID" value="NZ_JALJEJ010000022.1"/>
</dbReference>
<comment type="caution">
    <text evidence="1">The sequence shown here is derived from an EMBL/GenBank/DDBJ whole genome shotgun (WGS) entry which is preliminary data.</text>
</comment>
<dbReference type="EMBL" id="JALJEJ010000022">
    <property type="protein sequence ID" value="MCJ8212103.1"/>
    <property type="molecule type" value="Genomic_DNA"/>
</dbReference>
<gene>
    <name evidence="1" type="ORF">MUY27_20490</name>
</gene>
<keyword evidence="2" id="KW-1185">Reference proteome</keyword>
<evidence type="ECO:0000313" key="1">
    <source>
        <dbReference type="EMBL" id="MCJ8212103.1"/>
    </source>
</evidence>
<evidence type="ECO:0000313" key="2">
    <source>
        <dbReference type="Proteomes" id="UP001139450"/>
    </source>
</evidence>
<accession>A0A9X2BF36</accession>